<dbReference type="PANTHER" id="PTHR36435:SF1">
    <property type="entry name" value="CAAX AMINO TERMINAL PROTEASE FAMILY PROTEIN"/>
    <property type="match status" value="1"/>
</dbReference>
<proteinExistence type="inferred from homology"/>
<keyword evidence="2" id="KW-0812">Transmembrane</keyword>
<dbReference type="Pfam" id="PF02517">
    <property type="entry name" value="Rce1-like"/>
    <property type="match status" value="1"/>
</dbReference>
<evidence type="ECO:0000259" key="3">
    <source>
        <dbReference type="Pfam" id="PF02517"/>
    </source>
</evidence>
<comment type="caution">
    <text evidence="4">The sequence shown here is derived from an EMBL/GenBank/DDBJ whole genome shotgun (WGS) entry which is preliminary data.</text>
</comment>
<dbReference type="RefSeq" id="WP_407882177.1">
    <property type="nucleotide sequence ID" value="NZ_BQXO01000001.1"/>
</dbReference>
<dbReference type="GO" id="GO:0008233">
    <property type="term" value="F:peptidase activity"/>
    <property type="evidence" value="ECO:0007669"/>
    <property type="project" value="UniProtKB-KW"/>
</dbReference>
<evidence type="ECO:0000313" key="5">
    <source>
        <dbReference type="Proteomes" id="UP001628078"/>
    </source>
</evidence>
<name>A0ABQ5JLA8_9LACO</name>
<dbReference type="InterPro" id="IPR052710">
    <property type="entry name" value="CAAX_protease"/>
</dbReference>
<feature type="transmembrane region" description="Helical" evidence="2">
    <location>
        <begin position="46"/>
        <end position="67"/>
    </location>
</feature>
<accession>A0ABQ5JLA8</accession>
<dbReference type="EMBL" id="BQXO01000001">
    <property type="protein sequence ID" value="GKT04910.1"/>
    <property type="molecule type" value="Genomic_DNA"/>
</dbReference>
<feature type="domain" description="CAAX prenyl protease 2/Lysostaphin resistance protein A-like" evidence="3">
    <location>
        <begin position="133"/>
        <end position="222"/>
    </location>
</feature>
<organism evidence="4 5">
    <name type="scientific">Furfurilactobacillus curtus</name>
    <dbReference type="NCBI Taxonomy" id="1746200"/>
    <lineage>
        <taxon>Bacteria</taxon>
        <taxon>Bacillati</taxon>
        <taxon>Bacillota</taxon>
        <taxon>Bacilli</taxon>
        <taxon>Lactobacillales</taxon>
        <taxon>Lactobacillaceae</taxon>
        <taxon>Furfurilactobacillus</taxon>
    </lineage>
</organism>
<keyword evidence="5" id="KW-1185">Reference proteome</keyword>
<keyword evidence="2" id="KW-1133">Transmembrane helix</keyword>
<dbReference type="GO" id="GO:0006508">
    <property type="term" value="P:proteolysis"/>
    <property type="evidence" value="ECO:0007669"/>
    <property type="project" value="UniProtKB-KW"/>
</dbReference>
<evidence type="ECO:0000256" key="2">
    <source>
        <dbReference type="SAM" id="Phobius"/>
    </source>
</evidence>
<gene>
    <name evidence="4" type="ORF">JCM31185_01990</name>
</gene>
<evidence type="ECO:0000313" key="4">
    <source>
        <dbReference type="EMBL" id="GKT04910.1"/>
    </source>
</evidence>
<protein>
    <submittedName>
        <fullName evidence="4">CAAX amino protease</fullName>
    </submittedName>
</protein>
<keyword evidence="4" id="KW-0378">Hydrolase</keyword>
<evidence type="ECO:0000256" key="1">
    <source>
        <dbReference type="ARBA" id="ARBA00009067"/>
    </source>
</evidence>
<keyword evidence="2" id="KW-0472">Membrane</keyword>
<feature type="transmembrane region" description="Helical" evidence="2">
    <location>
        <begin position="214"/>
        <end position="233"/>
    </location>
</feature>
<dbReference type="InterPro" id="IPR003675">
    <property type="entry name" value="Rce1/LyrA-like_dom"/>
</dbReference>
<comment type="similarity">
    <text evidence="1">Belongs to the UPF0177 family.</text>
</comment>
<dbReference type="PANTHER" id="PTHR36435">
    <property type="entry name" value="SLR1288 PROTEIN"/>
    <property type="match status" value="1"/>
</dbReference>
<keyword evidence="4" id="KW-0645">Protease</keyword>
<sequence>MTNINSEKPTNRPRWSRIVEVIALWVMVQLPPALLGMAKHASYDNFSGYLLTLSYWAAFGLAIWIAYRRFRYWSGQRLFHDFKWRDLGIAVLAYLVIIIGESLLLRLQQVLYHQQSTANNDAISQIMKTSPVALVAFVVSAIFLTPFLEELVFRGVITNIFFRPSQTWLKIILSGLIFSTGHLSTNPISFLVYCLMGAVLAATYLWTGKQFNSILVHFLINSLAMTQLLVTVLH</sequence>
<feature type="transmembrane region" description="Helical" evidence="2">
    <location>
        <begin position="87"/>
        <end position="105"/>
    </location>
</feature>
<reference evidence="4 5" key="1">
    <citation type="submission" date="2022-03" db="EMBL/GenBank/DDBJ databases">
        <title>Draft genome sequence of Furfurilactobacillus curtus JCM 31185.</title>
        <authorList>
            <person name="Suzuki S."/>
            <person name="Endo A."/>
            <person name="Kajikawa A."/>
        </authorList>
    </citation>
    <scope>NUCLEOTIDE SEQUENCE [LARGE SCALE GENOMIC DNA]</scope>
    <source>
        <strain evidence="4 5">JCM 31185</strain>
    </source>
</reference>
<feature type="transmembrane region" description="Helical" evidence="2">
    <location>
        <begin position="125"/>
        <end position="148"/>
    </location>
</feature>
<feature type="transmembrane region" description="Helical" evidence="2">
    <location>
        <begin position="21"/>
        <end position="40"/>
    </location>
</feature>
<dbReference type="Proteomes" id="UP001628078">
    <property type="component" value="Unassembled WGS sequence"/>
</dbReference>
<feature type="transmembrane region" description="Helical" evidence="2">
    <location>
        <begin position="190"/>
        <end position="207"/>
    </location>
</feature>